<dbReference type="AlphaFoldDB" id="A0A811MTB7"/>
<name>A0A811MTB7_9POAL</name>
<reference evidence="1" key="1">
    <citation type="submission" date="2020-10" db="EMBL/GenBank/DDBJ databases">
        <authorList>
            <person name="Han B."/>
            <person name="Lu T."/>
            <person name="Zhao Q."/>
            <person name="Huang X."/>
            <person name="Zhao Y."/>
        </authorList>
    </citation>
    <scope>NUCLEOTIDE SEQUENCE</scope>
</reference>
<dbReference type="Proteomes" id="UP000604825">
    <property type="component" value="Unassembled WGS sequence"/>
</dbReference>
<sequence>MAAAAVAVAALADEMAHYEPVELMSGAAAELQVSSGQGVSAAAPELLDGSHGDQSLAAAVAVAAQVMCGKPEPAPASAWSWCTSARRSMRPKRALGSPELGQQDDTSVSSLRCDVLNLPEETLGSNWFWIVEA</sequence>
<dbReference type="EMBL" id="CAJGYO010000002">
    <property type="protein sequence ID" value="CAD6213168.1"/>
    <property type="molecule type" value="Genomic_DNA"/>
</dbReference>
<proteinExistence type="predicted"/>
<gene>
    <name evidence="1" type="ORF">NCGR_LOCUS8865</name>
</gene>
<protein>
    <submittedName>
        <fullName evidence="1">Uncharacterized protein</fullName>
    </submittedName>
</protein>
<comment type="caution">
    <text evidence="1">The sequence shown here is derived from an EMBL/GenBank/DDBJ whole genome shotgun (WGS) entry which is preliminary data.</text>
</comment>
<organism evidence="1 2">
    <name type="scientific">Miscanthus lutarioriparius</name>
    <dbReference type="NCBI Taxonomy" id="422564"/>
    <lineage>
        <taxon>Eukaryota</taxon>
        <taxon>Viridiplantae</taxon>
        <taxon>Streptophyta</taxon>
        <taxon>Embryophyta</taxon>
        <taxon>Tracheophyta</taxon>
        <taxon>Spermatophyta</taxon>
        <taxon>Magnoliopsida</taxon>
        <taxon>Liliopsida</taxon>
        <taxon>Poales</taxon>
        <taxon>Poaceae</taxon>
        <taxon>PACMAD clade</taxon>
        <taxon>Panicoideae</taxon>
        <taxon>Andropogonodae</taxon>
        <taxon>Andropogoneae</taxon>
        <taxon>Saccharinae</taxon>
        <taxon>Miscanthus</taxon>
    </lineage>
</organism>
<evidence type="ECO:0000313" key="1">
    <source>
        <dbReference type="EMBL" id="CAD6213168.1"/>
    </source>
</evidence>
<accession>A0A811MTB7</accession>
<evidence type="ECO:0000313" key="2">
    <source>
        <dbReference type="Proteomes" id="UP000604825"/>
    </source>
</evidence>
<keyword evidence="2" id="KW-1185">Reference proteome</keyword>